<proteinExistence type="predicted"/>
<name>A0A1E3PXV2_LIPST</name>
<organism evidence="1 2">
    <name type="scientific">Lipomyces starkeyi NRRL Y-11557</name>
    <dbReference type="NCBI Taxonomy" id="675824"/>
    <lineage>
        <taxon>Eukaryota</taxon>
        <taxon>Fungi</taxon>
        <taxon>Dikarya</taxon>
        <taxon>Ascomycota</taxon>
        <taxon>Saccharomycotina</taxon>
        <taxon>Lipomycetes</taxon>
        <taxon>Lipomycetales</taxon>
        <taxon>Lipomycetaceae</taxon>
        <taxon>Lipomyces</taxon>
    </lineage>
</organism>
<dbReference type="Proteomes" id="UP000094385">
    <property type="component" value="Unassembled WGS sequence"/>
</dbReference>
<gene>
    <name evidence="1" type="ORF">LIPSTDRAFT_192444</name>
</gene>
<protein>
    <submittedName>
        <fullName evidence="1">Uncharacterized protein</fullName>
    </submittedName>
</protein>
<keyword evidence="2" id="KW-1185">Reference proteome</keyword>
<accession>A0A1E3PXV2</accession>
<evidence type="ECO:0000313" key="2">
    <source>
        <dbReference type="Proteomes" id="UP000094385"/>
    </source>
</evidence>
<dbReference type="AlphaFoldDB" id="A0A1E3PXV2"/>
<evidence type="ECO:0000313" key="1">
    <source>
        <dbReference type="EMBL" id="ODQ69637.1"/>
    </source>
</evidence>
<dbReference type="EMBL" id="KV454303">
    <property type="protein sequence ID" value="ODQ69637.1"/>
    <property type="molecule type" value="Genomic_DNA"/>
</dbReference>
<sequence>MRLMRFVNVTEQRTHIVCGFEELTIRSRQLTTCYKPDSATFQGRLTSVARSFSRTVSNRASSFREQVRRRDAKCVVTGLINPAAYRPGGTAFEAPIILLSLEELFIGLNYPHNSRNRSSLTHVE</sequence>
<dbReference type="OrthoDB" id="2142759at2759"/>
<reference evidence="1 2" key="1">
    <citation type="journal article" date="2016" name="Proc. Natl. Acad. Sci. U.S.A.">
        <title>Comparative genomics of biotechnologically important yeasts.</title>
        <authorList>
            <person name="Riley R."/>
            <person name="Haridas S."/>
            <person name="Wolfe K.H."/>
            <person name="Lopes M.R."/>
            <person name="Hittinger C.T."/>
            <person name="Goeker M."/>
            <person name="Salamov A.A."/>
            <person name="Wisecaver J.H."/>
            <person name="Long T.M."/>
            <person name="Calvey C.H."/>
            <person name="Aerts A.L."/>
            <person name="Barry K.W."/>
            <person name="Choi C."/>
            <person name="Clum A."/>
            <person name="Coughlan A.Y."/>
            <person name="Deshpande S."/>
            <person name="Douglass A.P."/>
            <person name="Hanson S.J."/>
            <person name="Klenk H.-P."/>
            <person name="LaButti K.M."/>
            <person name="Lapidus A."/>
            <person name="Lindquist E.A."/>
            <person name="Lipzen A.M."/>
            <person name="Meier-Kolthoff J.P."/>
            <person name="Ohm R.A."/>
            <person name="Otillar R.P."/>
            <person name="Pangilinan J.L."/>
            <person name="Peng Y."/>
            <person name="Rokas A."/>
            <person name="Rosa C.A."/>
            <person name="Scheuner C."/>
            <person name="Sibirny A.A."/>
            <person name="Slot J.C."/>
            <person name="Stielow J.B."/>
            <person name="Sun H."/>
            <person name="Kurtzman C.P."/>
            <person name="Blackwell M."/>
            <person name="Grigoriev I.V."/>
            <person name="Jeffries T.W."/>
        </authorList>
    </citation>
    <scope>NUCLEOTIDE SEQUENCE [LARGE SCALE GENOMIC DNA]</scope>
    <source>
        <strain evidence="1 2">NRRL Y-11557</strain>
    </source>
</reference>